<keyword evidence="2" id="KW-0548">Nucleotidyltransferase</keyword>
<keyword evidence="6" id="KW-0695">RNA-directed DNA polymerase</keyword>
<dbReference type="EMBL" id="JACGWJ010000012">
    <property type="protein sequence ID" value="KAL0385791.1"/>
    <property type="molecule type" value="Genomic_DNA"/>
</dbReference>
<evidence type="ECO:0000256" key="3">
    <source>
        <dbReference type="ARBA" id="ARBA00022722"/>
    </source>
</evidence>
<dbReference type="InterPro" id="IPR043502">
    <property type="entry name" value="DNA/RNA_pol_sf"/>
</dbReference>
<dbReference type="CDD" id="cd09274">
    <property type="entry name" value="RNase_HI_RT_Ty3"/>
    <property type="match status" value="1"/>
</dbReference>
<dbReference type="Gene3D" id="1.10.340.70">
    <property type="match status" value="1"/>
</dbReference>
<evidence type="ECO:0000256" key="4">
    <source>
        <dbReference type="ARBA" id="ARBA00022759"/>
    </source>
</evidence>
<sequence length="258" mass="29065">MLSLPILHLPDFSQPFDLTTDASQMAIGAVLSQRQFPIAFFSKKLSSRMQVSSTYEREMFAITEAVRKWRQYLLGRKFNIYTDQKSLRGLLNQTMQTPAQQKWLTKLLGYDFAIHYKPGRENKVADALSRHPLATALSFTSVSSSISHLLNKFREYYASNPSGKALVSQLLQKQGTPLHFSSRHGLVFFKHRLFVPDFDGIHQALLAESHSTVIGGHSGVKGTSIRLAASFYWPKLLTDVKAFIKNCSVCQGAKYSTQ</sequence>
<dbReference type="Pfam" id="PF17917">
    <property type="entry name" value="RT_RNaseH"/>
    <property type="match status" value="1"/>
</dbReference>
<protein>
    <submittedName>
        <fullName evidence="9">Retrovirus-related Pol polyprotein from transposon</fullName>
    </submittedName>
</protein>
<keyword evidence="3" id="KW-0540">Nuclease</keyword>
<evidence type="ECO:0000313" key="9">
    <source>
        <dbReference type="EMBL" id="KAL0385791.1"/>
    </source>
</evidence>
<evidence type="ECO:0000259" key="7">
    <source>
        <dbReference type="Pfam" id="PF17917"/>
    </source>
</evidence>
<keyword evidence="1" id="KW-0808">Transferase</keyword>
<dbReference type="GO" id="GO:0016787">
    <property type="term" value="F:hydrolase activity"/>
    <property type="evidence" value="ECO:0007669"/>
    <property type="project" value="UniProtKB-KW"/>
</dbReference>
<dbReference type="FunFam" id="3.10.20.370:FF:000001">
    <property type="entry name" value="Retrovirus-related Pol polyprotein from transposon 17.6-like protein"/>
    <property type="match status" value="1"/>
</dbReference>
<dbReference type="AlphaFoldDB" id="A0AAW2RZT2"/>
<dbReference type="SUPFAM" id="SSF56672">
    <property type="entry name" value="DNA/RNA polymerases"/>
    <property type="match status" value="1"/>
</dbReference>
<keyword evidence="4" id="KW-0255">Endonuclease</keyword>
<comment type="caution">
    <text evidence="9">The sequence shown here is derived from an EMBL/GenBank/DDBJ whole genome shotgun (WGS) entry which is preliminary data.</text>
</comment>
<dbReference type="Gene3D" id="3.10.20.370">
    <property type="match status" value="1"/>
</dbReference>
<evidence type="ECO:0000256" key="5">
    <source>
        <dbReference type="ARBA" id="ARBA00022801"/>
    </source>
</evidence>
<dbReference type="GO" id="GO:0003964">
    <property type="term" value="F:RNA-directed DNA polymerase activity"/>
    <property type="evidence" value="ECO:0007669"/>
    <property type="project" value="UniProtKB-KW"/>
</dbReference>
<evidence type="ECO:0000256" key="1">
    <source>
        <dbReference type="ARBA" id="ARBA00022679"/>
    </source>
</evidence>
<dbReference type="GO" id="GO:0004519">
    <property type="term" value="F:endonuclease activity"/>
    <property type="evidence" value="ECO:0007669"/>
    <property type="project" value="UniProtKB-KW"/>
</dbReference>
<gene>
    <name evidence="9" type="ORF">Sradi_2973400</name>
</gene>
<reference evidence="9" key="1">
    <citation type="submission" date="2020-06" db="EMBL/GenBank/DDBJ databases">
        <authorList>
            <person name="Li T."/>
            <person name="Hu X."/>
            <person name="Zhang T."/>
            <person name="Song X."/>
            <person name="Zhang H."/>
            <person name="Dai N."/>
            <person name="Sheng W."/>
            <person name="Hou X."/>
            <person name="Wei L."/>
        </authorList>
    </citation>
    <scope>NUCLEOTIDE SEQUENCE</scope>
    <source>
        <strain evidence="9">G02</strain>
        <tissue evidence="9">Leaf</tissue>
    </source>
</reference>
<dbReference type="PANTHER" id="PTHR37984">
    <property type="entry name" value="PROTEIN CBG26694"/>
    <property type="match status" value="1"/>
</dbReference>
<dbReference type="InterPro" id="IPR050951">
    <property type="entry name" value="Retrovirus_Pol_polyprotein"/>
</dbReference>
<feature type="domain" description="Integrase zinc-binding" evidence="8">
    <location>
        <begin position="202"/>
        <end position="255"/>
    </location>
</feature>
<evidence type="ECO:0000256" key="2">
    <source>
        <dbReference type="ARBA" id="ARBA00022695"/>
    </source>
</evidence>
<dbReference type="InterPro" id="IPR041373">
    <property type="entry name" value="RT_RNaseH"/>
</dbReference>
<keyword evidence="5" id="KW-0378">Hydrolase</keyword>
<dbReference type="PANTHER" id="PTHR37984:SF5">
    <property type="entry name" value="PROTEIN NYNRIN-LIKE"/>
    <property type="match status" value="1"/>
</dbReference>
<dbReference type="Pfam" id="PF17921">
    <property type="entry name" value="Integrase_H2C2"/>
    <property type="match status" value="1"/>
</dbReference>
<accession>A0AAW2RZT2</accession>
<evidence type="ECO:0000256" key="6">
    <source>
        <dbReference type="ARBA" id="ARBA00022918"/>
    </source>
</evidence>
<evidence type="ECO:0000259" key="8">
    <source>
        <dbReference type="Pfam" id="PF17921"/>
    </source>
</evidence>
<dbReference type="InterPro" id="IPR041588">
    <property type="entry name" value="Integrase_H2C2"/>
</dbReference>
<name>A0AAW2RZT2_SESRA</name>
<proteinExistence type="predicted"/>
<feature type="domain" description="Reverse transcriptase RNase H-like" evidence="7">
    <location>
        <begin position="11"/>
        <end position="110"/>
    </location>
</feature>
<reference evidence="9" key="2">
    <citation type="journal article" date="2024" name="Plant">
        <title>Genomic evolution and insights into agronomic trait innovations of Sesamum species.</title>
        <authorList>
            <person name="Miao H."/>
            <person name="Wang L."/>
            <person name="Qu L."/>
            <person name="Liu H."/>
            <person name="Sun Y."/>
            <person name="Le M."/>
            <person name="Wang Q."/>
            <person name="Wei S."/>
            <person name="Zheng Y."/>
            <person name="Lin W."/>
            <person name="Duan Y."/>
            <person name="Cao H."/>
            <person name="Xiong S."/>
            <person name="Wang X."/>
            <person name="Wei L."/>
            <person name="Li C."/>
            <person name="Ma Q."/>
            <person name="Ju M."/>
            <person name="Zhao R."/>
            <person name="Li G."/>
            <person name="Mu C."/>
            <person name="Tian Q."/>
            <person name="Mei H."/>
            <person name="Zhang T."/>
            <person name="Gao T."/>
            <person name="Zhang H."/>
        </authorList>
    </citation>
    <scope>NUCLEOTIDE SEQUENCE</scope>
    <source>
        <strain evidence="9">G02</strain>
    </source>
</reference>
<organism evidence="9">
    <name type="scientific">Sesamum radiatum</name>
    <name type="common">Black benniseed</name>
    <dbReference type="NCBI Taxonomy" id="300843"/>
    <lineage>
        <taxon>Eukaryota</taxon>
        <taxon>Viridiplantae</taxon>
        <taxon>Streptophyta</taxon>
        <taxon>Embryophyta</taxon>
        <taxon>Tracheophyta</taxon>
        <taxon>Spermatophyta</taxon>
        <taxon>Magnoliopsida</taxon>
        <taxon>eudicotyledons</taxon>
        <taxon>Gunneridae</taxon>
        <taxon>Pentapetalae</taxon>
        <taxon>asterids</taxon>
        <taxon>lamiids</taxon>
        <taxon>Lamiales</taxon>
        <taxon>Pedaliaceae</taxon>
        <taxon>Sesamum</taxon>
    </lineage>
</organism>